<dbReference type="InParanoid" id="A0A5C3P4M4"/>
<organism evidence="1 2">
    <name type="scientific">Polyporus arcularius HHB13444</name>
    <dbReference type="NCBI Taxonomy" id="1314778"/>
    <lineage>
        <taxon>Eukaryota</taxon>
        <taxon>Fungi</taxon>
        <taxon>Dikarya</taxon>
        <taxon>Basidiomycota</taxon>
        <taxon>Agaricomycotina</taxon>
        <taxon>Agaricomycetes</taxon>
        <taxon>Polyporales</taxon>
        <taxon>Polyporaceae</taxon>
        <taxon>Polyporus</taxon>
    </lineage>
</organism>
<proteinExistence type="predicted"/>
<protein>
    <submittedName>
        <fullName evidence="1">Uncharacterized protein</fullName>
    </submittedName>
</protein>
<reference evidence="1 2" key="1">
    <citation type="journal article" date="2019" name="Nat. Ecol. Evol.">
        <title>Megaphylogeny resolves global patterns of mushroom evolution.</title>
        <authorList>
            <person name="Varga T."/>
            <person name="Krizsan K."/>
            <person name="Foldi C."/>
            <person name="Dima B."/>
            <person name="Sanchez-Garcia M."/>
            <person name="Sanchez-Ramirez S."/>
            <person name="Szollosi G.J."/>
            <person name="Szarkandi J.G."/>
            <person name="Papp V."/>
            <person name="Albert L."/>
            <person name="Andreopoulos W."/>
            <person name="Angelini C."/>
            <person name="Antonin V."/>
            <person name="Barry K.W."/>
            <person name="Bougher N.L."/>
            <person name="Buchanan P."/>
            <person name="Buyck B."/>
            <person name="Bense V."/>
            <person name="Catcheside P."/>
            <person name="Chovatia M."/>
            <person name="Cooper J."/>
            <person name="Damon W."/>
            <person name="Desjardin D."/>
            <person name="Finy P."/>
            <person name="Geml J."/>
            <person name="Haridas S."/>
            <person name="Hughes K."/>
            <person name="Justo A."/>
            <person name="Karasinski D."/>
            <person name="Kautmanova I."/>
            <person name="Kiss B."/>
            <person name="Kocsube S."/>
            <person name="Kotiranta H."/>
            <person name="LaButti K.M."/>
            <person name="Lechner B.E."/>
            <person name="Liimatainen K."/>
            <person name="Lipzen A."/>
            <person name="Lukacs Z."/>
            <person name="Mihaltcheva S."/>
            <person name="Morgado L.N."/>
            <person name="Niskanen T."/>
            <person name="Noordeloos M.E."/>
            <person name="Ohm R.A."/>
            <person name="Ortiz-Santana B."/>
            <person name="Ovrebo C."/>
            <person name="Racz N."/>
            <person name="Riley R."/>
            <person name="Savchenko A."/>
            <person name="Shiryaev A."/>
            <person name="Soop K."/>
            <person name="Spirin V."/>
            <person name="Szebenyi C."/>
            <person name="Tomsovsky M."/>
            <person name="Tulloss R.E."/>
            <person name="Uehling J."/>
            <person name="Grigoriev I.V."/>
            <person name="Vagvolgyi C."/>
            <person name="Papp T."/>
            <person name="Martin F.M."/>
            <person name="Miettinen O."/>
            <person name="Hibbett D.S."/>
            <person name="Nagy L.G."/>
        </authorList>
    </citation>
    <scope>NUCLEOTIDE SEQUENCE [LARGE SCALE GENOMIC DNA]</scope>
    <source>
        <strain evidence="1 2">HHB13444</strain>
    </source>
</reference>
<keyword evidence="2" id="KW-1185">Reference proteome</keyword>
<evidence type="ECO:0000313" key="2">
    <source>
        <dbReference type="Proteomes" id="UP000308197"/>
    </source>
</evidence>
<name>A0A5C3P4M4_9APHY</name>
<gene>
    <name evidence="1" type="ORF">K466DRAFT_234121</name>
</gene>
<dbReference type="AlphaFoldDB" id="A0A5C3P4M4"/>
<evidence type="ECO:0000313" key="1">
    <source>
        <dbReference type="EMBL" id="TFK84182.1"/>
    </source>
</evidence>
<accession>A0A5C3P4M4</accession>
<dbReference type="Proteomes" id="UP000308197">
    <property type="component" value="Unassembled WGS sequence"/>
</dbReference>
<dbReference type="EMBL" id="ML211335">
    <property type="protein sequence ID" value="TFK84182.1"/>
    <property type="molecule type" value="Genomic_DNA"/>
</dbReference>
<sequence>MLLRTCRILTLSRRLCCPWTVSFHLISSYRTDCSRDAVSSALPPPGPWMTDLYCLPRTLPRLYSASDHSTQSCTPFRYDTWTSTLPLHFPLWPNSIAAWCYRVRRSRSSLGQYTPARPPQFPNLAVKRSVSCCTYASP</sequence>